<name>A0A239GCH8_9ACTN</name>
<protein>
    <recommendedName>
        <fullName evidence="4">Integral membrane protein</fullName>
    </recommendedName>
</protein>
<feature type="transmembrane region" description="Helical" evidence="1">
    <location>
        <begin position="45"/>
        <end position="68"/>
    </location>
</feature>
<reference evidence="3" key="1">
    <citation type="submission" date="2017-06" db="EMBL/GenBank/DDBJ databases">
        <authorList>
            <person name="Varghese N."/>
            <person name="Submissions S."/>
        </authorList>
    </citation>
    <scope>NUCLEOTIDE SEQUENCE [LARGE SCALE GENOMIC DNA]</scope>
    <source>
        <strain evidence="3">DSM 46839</strain>
    </source>
</reference>
<evidence type="ECO:0000256" key="1">
    <source>
        <dbReference type="SAM" id="Phobius"/>
    </source>
</evidence>
<dbReference type="AlphaFoldDB" id="A0A239GCH8"/>
<feature type="transmembrane region" description="Helical" evidence="1">
    <location>
        <begin position="101"/>
        <end position="123"/>
    </location>
</feature>
<feature type="transmembrane region" description="Helical" evidence="1">
    <location>
        <begin position="75"/>
        <end position="95"/>
    </location>
</feature>
<keyword evidence="3" id="KW-1185">Reference proteome</keyword>
<accession>A0A239GCH8</accession>
<evidence type="ECO:0000313" key="3">
    <source>
        <dbReference type="Proteomes" id="UP000198373"/>
    </source>
</evidence>
<organism evidence="2 3">
    <name type="scientific">Geodermatophilus pulveris</name>
    <dbReference type="NCBI Taxonomy" id="1564159"/>
    <lineage>
        <taxon>Bacteria</taxon>
        <taxon>Bacillati</taxon>
        <taxon>Actinomycetota</taxon>
        <taxon>Actinomycetes</taxon>
        <taxon>Geodermatophilales</taxon>
        <taxon>Geodermatophilaceae</taxon>
        <taxon>Geodermatophilus</taxon>
    </lineage>
</organism>
<dbReference type="Proteomes" id="UP000198373">
    <property type="component" value="Unassembled WGS sequence"/>
</dbReference>
<keyword evidence="1" id="KW-1133">Transmembrane helix</keyword>
<sequence>MTRTPDTAVAPSTVRAVQATAVLTLLVLLWQSVTAGRLLIGEDGTGGHAAGAIALHVTSGLLLLATALHGRRTRVWWPAALAGVVFVLGFVQAALGSSGSIATHVPLALVLTVGTAWLAAWAFRSPAR</sequence>
<keyword evidence="1" id="KW-0812">Transmembrane</keyword>
<dbReference type="EMBL" id="FZOO01000006">
    <property type="protein sequence ID" value="SNS66498.1"/>
    <property type="molecule type" value="Genomic_DNA"/>
</dbReference>
<dbReference type="RefSeq" id="WP_089306134.1">
    <property type="nucleotide sequence ID" value="NZ_FZOO01000006.1"/>
</dbReference>
<keyword evidence="1" id="KW-0472">Membrane</keyword>
<gene>
    <name evidence="2" type="ORF">SAMN06893096_106116</name>
</gene>
<dbReference type="OrthoDB" id="5196101at2"/>
<evidence type="ECO:0000313" key="2">
    <source>
        <dbReference type="EMBL" id="SNS66498.1"/>
    </source>
</evidence>
<proteinExistence type="predicted"/>
<evidence type="ECO:0008006" key="4">
    <source>
        <dbReference type="Google" id="ProtNLM"/>
    </source>
</evidence>